<accession>A0ABS4BM96</accession>
<reference evidence="2 3" key="1">
    <citation type="submission" date="2021-04" db="EMBL/GenBank/DDBJ databases">
        <title>Whole genome sequence of Jiella sp. KSK16Y-1.</title>
        <authorList>
            <person name="Tuo L."/>
        </authorList>
    </citation>
    <scope>NUCLEOTIDE SEQUENCE [LARGE SCALE GENOMIC DNA]</scope>
    <source>
        <strain evidence="2 3">KSK16Y-1</strain>
    </source>
</reference>
<organism evidence="2 3">
    <name type="scientific">Jiella mangrovi</name>
    <dbReference type="NCBI Taxonomy" id="2821407"/>
    <lineage>
        <taxon>Bacteria</taxon>
        <taxon>Pseudomonadati</taxon>
        <taxon>Pseudomonadota</taxon>
        <taxon>Alphaproteobacteria</taxon>
        <taxon>Hyphomicrobiales</taxon>
        <taxon>Aurantimonadaceae</taxon>
        <taxon>Jiella</taxon>
    </lineage>
</organism>
<feature type="transmembrane region" description="Helical" evidence="1">
    <location>
        <begin position="21"/>
        <end position="42"/>
    </location>
</feature>
<keyword evidence="1" id="KW-1133">Transmembrane helix</keyword>
<keyword evidence="1" id="KW-0472">Membrane</keyword>
<sequence>MTHYEVVNRRLDHRARFLNSIAVRITMIGLITPFLIPFGRAFLPPANWLTIGAFYILLGVGLHCLAHLTLKGLR</sequence>
<evidence type="ECO:0008006" key="4">
    <source>
        <dbReference type="Google" id="ProtNLM"/>
    </source>
</evidence>
<protein>
    <recommendedName>
        <fullName evidence="4">DUF2892 domain-containing protein</fullName>
    </recommendedName>
</protein>
<keyword evidence="1" id="KW-0812">Transmembrane</keyword>
<dbReference type="EMBL" id="JAGJCF010000020">
    <property type="protein sequence ID" value="MBP0617800.1"/>
    <property type="molecule type" value="Genomic_DNA"/>
</dbReference>
<evidence type="ECO:0000313" key="2">
    <source>
        <dbReference type="EMBL" id="MBP0617800.1"/>
    </source>
</evidence>
<feature type="transmembrane region" description="Helical" evidence="1">
    <location>
        <begin position="48"/>
        <end position="70"/>
    </location>
</feature>
<keyword evidence="3" id="KW-1185">Reference proteome</keyword>
<evidence type="ECO:0000256" key="1">
    <source>
        <dbReference type="SAM" id="Phobius"/>
    </source>
</evidence>
<evidence type="ECO:0000313" key="3">
    <source>
        <dbReference type="Proteomes" id="UP000678276"/>
    </source>
</evidence>
<dbReference type="Proteomes" id="UP000678276">
    <property type="component" value="Unassembled WGS sequence"/>
</dbReference>
<comment type="caution">
    <text evidence="2">The sequence shown here is derived from an EMBL/GenBank/DDBJ whole genome shotgun (WGS) entry which is preliminary data.</text>
</comment>
<gene>
    <name evidence="2" type="ORF">J6595_19645</name>
</gene>
<proteinExistence type="predicted"/>
<dbReference type="RefSeq" id="WP_209596920.1">
    <property type="nucleotide sequence ID" value="NZ_JAGJCF010000020.1"/>
</dbReference>
<name>A0ABS4BM96_9HYPH</name>